<protein>
    <recommendedName>
        <fullName evidence="3">F-box domain-containing protein</fullName>
    </recommendedName>
</protein>
<gene>
    <name evidence="1" type="ORF">FB45DRAFT_1083159</name>
</gene>
<dbReference type="InterPro" id="IPR032675">
    <property type="entry name" value="LRR_dom_sf"/>
</dbReference>
<evidence type="ECO:0008006" key="3">
    <source>
        <dbReference type="Google" id="ProtNLM"/>
    </source>
</evidence>
<name>A0AAD7AYB0_9AGAR</name>
<proteinExistence type="predicted"/>
<keyword evidence="2" id="KW-1185">Reference proteome</keyword>
<dbReference type="SUPFAM" id="SSF52047">
    <property type="entry name" value="RNI-like"/>
    <property type="match status" value="1"/>
</dbReference>
<comment type="caution">
    <text evidence="1">The sequence shown here is derived from an EMBL/GenBank/DDBJ whole genome shotgun (WGS) entry which is preliminary data.</text>
</comment>
<organism evidence="1 2">
    <name type="scientific">Roridomyces roridus</name>
    <dbReference type="NCBI Taxonomy" id="1738132"/>
    <lineage>
        <taxon>Eukaryota</taxon>
        <taxon>Fungi</taxon>
        <taxon>Dikarya</taxon>
        <taxon>Basidiomycota</taxon>
        <taxon>Agaricomycotina</taxon>
        <taxon>Agaricomycetes</taxon>
        <taxon>Agaricomycetidae</taxon>
        <taxon>Agaricales</taxon>
        <taxon>Marasmiineae</taxon>
        <taxon>Mycenaceae</taxon>
        <taxon>Roridomyces</taxon>
    </lineage>
</organism>
<reference evidence="1" key="1">
    <citation type="submission" date="2023-03" db="EMBL/GenBank/DDBJ databases">
        <title>Massive genome expansion in bonnet fungi (Mycena s.s.) driven by repeated elements and novel gene families across ecological guilds.</title>
        <authorList>
            <consortium name="Lawrence Berkeley National Laboratory"/>
            <person name="Harder C.B."/>
            <person name="Miyauchi S."/>
            <person name="Viragh M."/>
            <person name="Kuo A."/>
            <person name="Thoen E."/>
            <person name="Andreopoulos B."/>
            <person name="Lu D."/>
            <person name="Skrede I."/>
            <person name="Drula E."/>
            <person name="Henrissat B."/>
            <person name="Morin E."/>
            <person name="Kohler A."/>
            <person name="Barry K."/>
            <person name="LaButti K."/>
            <person name="Morin E."/>
            <person name="Salamov A."/>
            <person name="Lipzen A."/>
            <person name="Mereny Z."/>
            <person name="Hegedus B."/>
            <person name="Baldrian P."/>
            <person name="Stursova M."/>
            <person name="Weitz H."/>
            <person name="Taylor A."/>
            <person name="Grigoriev I.V."/>
            <person name="Nagy L.G."/>
            <person name="Martin F."/>
            <person name="Kauserud H."/>
        </authorList>
    </citation>
    <scope>NUCLEOTIDE SEQUENCE</scope>
    <source>
        <strain evidence="1">9284</strain>
    </source>
</reference>
<accession>A0AAD7AYB0</accession>
<dbReference type="Gene3D" id="1.20.1280.50">
    <property type="match status" value="1"/>
</dbReference>
<sequence length="470" mass="53575">MSTSSPSNADLRACLAAVDAAISEHMIRLQKLEDYRQSVLRELGSIVYPVLSLPNEITSEIFLQCLPDIPGPNLNSKTFPRAPLGVCKAWRALALSTPRLWMHLGLDLRSASVRWKWRELIEIWFSRAAPHLSTLSIRAKSWKHGDAGSEMIRPILQRYAPRLRIIQLEVTAQHCATIVDVQSFPVLEQLALTVVEDGRLPGPAQLFRDAPRLTQLRLNVGDWNSPSSFDLPYQQLTKITIGELILEELAVVLENAPLLRELDCTPSHLGVSTYPTHHTLHTLTLRGGTGGVYKFLRFPALQNLTIYRPQYQCIPEEEFHHFRSHFHHSLQRFSYHGFRSPYKCPIDFVWLRWMPNLTEITLTNIDSVERKPTNYSALVFRFIIFLNRGIHTTALPNLQSLDMEDHRFGIRPAALANILSTRSRAERRLAPLRSFRLICAPTRDGFEVLRGLVDQGMQIHVGPDRETNVV</sequence>
<dbReference type="AlphaFoldDB" id="A0AAD7AYB0"/>
<dbReference type="Proteomes" id="UP001221142">
    <property type="component" value="Unassembled WGS sequence"/>
</dbReference>
<dbReference type="Gene3D" id="3.80.10.10">
    <property type="entry name" value="Ribonuclease Inhibitor"/>
    <property type="match status" value="1"/>
</dbReference>
<dbReference type="EMBL" id="JARKIF010000113">
    <property type="protein sequence ID" value="KAJ7604210.1"/>
    <property type="molecule type" value="Genomic_DNA"/>
</dbReference>
<evidence type="ECO:0000313" key="1">
    <source>
        <dbReference type="EMBL" id="KAJ7604210.1"/>
    </source>
</evidence>
<evidence type="ECO:0000313" key="2">
    <source>
        <dbReference type="Proteomes" id="UP001221142"/>
    </source>
</evidence>